<dbReference type="Pfam" id="PF00104">
    <property type="entry name" value="Hormone_recep"/>
    <property type="match status" value="1"/>
</dbReference>
<evidence type="ECO:0008006" key="15">
    <source>
        <dbReference type="Google" id="ProtNLM"/>
    </source>
</evidence>
<comment type="subcellular location">
    <subcellularLocation>
        <location evidence="1">Nucleus</location>
    </subcellularLocation>
</comment>
<evidence type="ECO:0000259" key="11">
    <source>
        <dbReference type="PROSITE" id="PS51030"/>
    </source>
</evidence>
<evidence type="ECO:0000256" key="5">
    <source>
        <dbReference type="ARBA" id="ARBA00022833"/>
    </source>
</evidence>
<dbReference type="AlphaFoldDB" id="A0AAN5CLU0"/>
<keyword evidence="10" id="KW-0539">Nucleus</keyword>
<evidence type="ECO:0000256" key="6">
    <source>
        <dbReference type="ARBA" id="ARBA00023015"/>
    </source>
</evidence>
<keyword evidence="6" id="KW-0805">Transcription regulation</keyword>
<dbReference type="GO" id="GO:0008270">
    <property type="term" value="F:zinc ion binding"/>
    <property type="evidence" value="ECO:0007669"/>
    <property type="project" value="UniProtKB-KW"/>
</dbReference>
<dbReference type="PANTHER" id="PTHR24083">
    <property type="entry name" value="NUCLEAR HORMONE RECEPTOR"/>
    <property type="match status" value="1"/>
</dbReference>
<sequence length="313" mass="35480">VCPTTCAVCGLKAIGYNYNVASCQGCKSFFRRSVEQKRRFVCEKPDECEENRDGDKPLRCRACRFERCIRAGMDVRAVGASKGWLSRRAANAVTTTEAPSAMTLIPAPVPMESVIDRVIEEFLHLELSHQKLRRSRYNPSFPPPRSLEWCLNGPSLMGIQFGDMPVPYPPHQPPVPFVPMEDALLHRIVVPPFPACYVPPATFKMWMMVDLVYTIEWLKTLPFMRKFNHSDKIRLASNVTQAVTYITAAFDAYDTTKSDVTVMPDGTVICKGLEIKESTVEHNKWFGIISRLKELQVDKREYVLLKAIMACDP</sequence>
<evidence type="ECO:0000313" key="14">
    <source>
        <dbReference type="Proteomes" id="UP001328107"/>
    </source>
</evidence>
<dbReference type="PRINTS" id="PR00047">
    <property type="entry name" value="STROIDFINGER"/>
</dbReference>
<dbReference type="GO" id="GO:0005634">
    <property type="term" value="C:nucleus"/>
    <property type="evidence" value="ECO:0007669"/>
    <property type="project" value="UniProtKB-SubCell"/>
</dbReference>
<gene>
    <name evidence="13" type="ORF">PMAYCL1PPCAC_16914</name>
</gene>
<dbReference type="GO" id="GO:0043565">
    <property type="term" value="F:sequence-specific DNA binding"/>
    <property type="evidence" value="ECO:0007669"/>
    <property type="project" value="InterPro"/>
</dbReference>
<evidence type="ECO:0000256" key="1">
    <source>
        <dbReference type="ARBA" id="ARBA00004123"/>
    </source>
</evidence>
<evidence type="ECO:0000256" key="8">
    <source>
        <dbReference type="ARBA" id="ARBA00023163"/>
    </source>
</evidence>
<evidence type="ECO:0000256" key="7">
    <source>
        <dbReference type="ARBA" id="ARBA00023125"/>
    </source>
</evidence>
<evidence type="ECO:0000313" key="13">
    <source>
        <dbReference type="EMBL" id="GMR46719.1"/>
    </source>
</evidence>
<dbReference type="GO" id="GO:0003700">
    <property type="term" value="F:DNA-binding transcription factor activity"/>
    <property type="evidence" value="ECO:0007669"/>
    <property type="project" value="InterPro"/>
</dbReference>
<keyword evidence="8" id="KW-0804">Transcription</keyword>
<dbReference type="InterPro" id="IPR035500">
    <property type="entry name" value="NHR-like_dom_sf"/>
</dbReference>
<comment type="caution">
    <text evidence="13">The sequence shown here is derived from an EMBL/GenBank/DDBJ whole genome shotgun (WGS) entry which is preliminary data.</text>
</comment>
<keyword evidence="14" id="KW-1185">Reference proteome</keyword>
<dbReference type="Proteomes" id="UP001328107">
    <property type="component" value="Unassembled WGS sequence"/>
</dbReference>
<keyword evidence="3" id="KW-0479">Metal-binding</keyword>
<keyword evidence="5" id="KW-0862">Zinc</keyword>
<evidence type="ECO:0000256" key="10">
    <source>
        <dbReference type="ARBA" id="ARBA00023242"/>
    </source>
</evidence>
<feature type="domain" description="Nuclear receptor" evidence="11">
    <location>
        <begin position="3"/>
        <end position="80"/>
    </location>
</feature>
<evidence type="ECO:0000256" key="3">
    <source>
        <dbReference type="ARBA" id="ARBA00022723"/>
    </source>
</evidence>
<feature type="non-terminal residue" evidence="13">
    <location>
        <position position="313"/>
    </location>
</feature>
<comment type="similarity">
    <text evidence="2">Belongs to the nuclear hormone receptor family.</text>
</comment>
<dbReference type="InterPro" id="IPR000536">
    <property type="entry name" value="Nucl_hrmn_rcpt_lig-bd"/>
</dbReference>
<dbReference type="PROSITE" id="PS51030">
    <property type="entry name" value="NUCLEAR_REC_DBD_2"/>
    <property type="match status" value="1"/>
</dbReference>
<dbReference type="SUPFAM" id="SSF48508">
    <property type="entry name" value="Nuclear receptor ligand-binding domain"/>
    <property type="match status" value="1"/>
</dbReference>
<keyword evidence="9" id="KW-0675">Receptor</keyword>
<dbReference type="InterPro" id="IPR013088">
    <property type="entry name" value="Znf_NHR/GATA"/>
</dbReference>
<evidence type="ECO:0000256" key="4">
    <source>
        <dbReference type="ARBA" id="ARBA00022771"/>
    </source>
</evidence>
<dbReference type="InterPro" id="IPR001628">
    <property type="entry name" value="Znf_hrmn_rcpt"/>
</dbReference>
<dbReference type="Pfam" id="PF00105">
    <property type="entry name" value="zf-C4"/>
    <property type="match status" value="1"/>
</dbReference>
<dbReference type="PROSITE" id="PS51843">
    <property type="entry name" value="NR_LBD"/>
    <property type="match status" value="1"/>
</dbReference>
<dbReference type="Gene3D" id="3.30.50.10">
    <property type="entry name" value="Erythroid Transcription Factor GATA-1, subunit A"/>
    <property type="match status" value="1"/>
</dbReference>
<dbReference type="SMART" id="SM00399">
    <property type="entry name" value="ZnF_C4"/>
    <property type="match status" value="1"/>
</dbReference>
<dbReference type="SUPFAM" id="SSF57716">
    <property type="entry name" value="Glucocorticoid receptor-like (DNA-binding domain)"/>
    <property type="match status" value="1"/>
</dbReference>
<keyword evidence="4" id="KW-0863">Zinc-finger</keyword>
<dbReference type="FunFam" id="3.30.50.10:FF:000030">
    <property type="entry name" value="Nuclear Hormone Receptor family"/>
    <property type="match status" value="1"/>
</dbReference>
<proteinExistence type="inferred from homology"/>
<keyword evidence="7" id="KW-0238">DNA-binding</keyword>
<feature type="domain" description="NR LBD" evidence="12">
    <location>
        <begin position="110"/>
        <end position="313"/>
    </location>
</feature>
<dbReference type="EMBL" id="BTRK01000004">
    <property type="protein sequence ID" value="GMR46719.1"/>
    <property type="molecule type" value="Genomic_DNA"/>
</dbReference>
<evidence type="ECO:0000256" key="9">
    <source>
        <dbReference type="ARBA" id="ARBA00023170"/>
    </source>
</evidence>
<dbReference type="InterPro" id="IPR050274">
    <property type="entry name" value="Nuclear_hormone_rcpt_NR2"/>
</dbReference>
<evidence type="ECO:0000256" key="2">
    <source>
        <dbReference type="ARBA" id="ARBA00005993"/>
    </source>
</evidence>
<protein>
    <recommendedName>
        <fullName evidence="15">Nuclear receptor</fullName>
    </recommendedName>
</protein>
<evidence type="ECO:0000259" key="12">
    <source>
        <dbReference type="PROSITE" id="PS51843"/>
    </source>
</evidence>
<feature type="non-terminal residue" evidence="13">
    <location>
        <position position="1"/>
    </location>
</feature>
<name>A0AAN5CLU0_9BILA</name>
<dbReference type="Gene3D" id="1.10.565.10">
    <property type="entry name" value="Retinoid X Receptor"/>
    <property type="match status" value="1"/>
</dbReference>
<organism evidence="13 14">
    <name type="scientific">Pristionchus mayeri</name>
    <dbReference type="NCBI Taxonomy" id="1317129"/>
    <lineage>
        <taxon>Eukaryota</taxon>
        <taxon>Metazoa</taxon>
        <taxon>Ecdysozoa</taxon>
        <taxon>Nematoda</taxon>
        <taxon>Chromadorea</taxon>
        <taxon>Rhabditida</taxon>
        <taxon>Rhabditina</taxon>
        <taxon>Diplogasteromorpha</taxon>
        <taxon>Diplogasteroidea</taxon>
        <taxon>Neodiplogasteridae</taxon>
        <taxon>Pristionchus</taxon>
    </lineage>
</organism>
<accession>A0AAN5CLU0</accession>
<reference evidence="14" key="1">
    <citation type="submission" date="2022-10" db="EMBL/GenBank/DDBJ databases">
        <title>Genome assembly of Pristionchus species.</title>
        <authorList>
            <person name="Yoshida K."/>
            <person name="Sommer R.J."/>
        </authorList>
    </citation>
    <scope>NUCLEOTIDE SEQUENCE [LARGE SCALE GENOMIC DNA]</scope>
    <source>
        <strain evidence="14">RS5460</strain>
    </source>
</reference>